<dbReference type="EMBL" id="NHNI01000002">
    <property type="protein sequence ID" value="OZY85007.1"/>
    <property type="molecule type" value="Genomic_DNA"/>
</dbReference>
<evidence type="ECO:0000259" key="10">
    <source>
        <dbReference type="Pfam" id="PF00909"/>
    </source>
</evidence>
<protein>
    <recommendedName>
        <fullName evidence="8">Ammonium transporter</fullName>
    </recommendedName>
</protein>
<dbReference type="PANTHER" id="PTHR43029:SF10">
    <property type="entry name" value="AMMONIUM TRANSPORTER MEP2"/>
    <property type="match status" value="1"/>
</dbReference>
<dbReference type="SUPFAM" id="SSF111352">
    <property type="entry name" value="Ammonium transporter"/>
    <property type="match status" value="1"/>
</dbReference>
<feature type="transmembrane region" description="Helical" evidence="8">
    <location>
        <begin position="381"/>
        <end position="404"/>
    </location>
</feature>
<evidence type="ECO:0000256" key="2">
    <source>
        <dbReference type="ARBA" id="ARBA00005887"/>
    </source>
</evidence>
<keyword evidence="12" id="KW-1185">Reference proteome</keyword>
<evidence type="ECO:0000256" key="6">
    <source>
        <dbReference type="ARBA" id="ARBA00023136"/>
    </source>
</evidence>
<evidence type="ECO:0000256" key="3">
    <source>
        <dbReference type="ARBA" id="ARBA00022448"/>
    </source>
</evidence>
<comment type="caution">
    <text evidence="11">The sequence shown here is derived from an EMBL/GenBank/DDBJ whole genome shotgun (WGS) entry which is preliminary data.</text>
</comment>
<feature type="domain" description="Ammonium transporter AmtB-like" evidence="10">
    <location>
        <begin position="36"/>
        <end position="435"/>
    </location>
</feature>
<dbReference type="NCBIfam" id="TIGR00836">
    <property type="entry name" value="amt"/>
    <property type="match status" value="1"/>
</dbReference>
<feature type="transmembrane region" description="Helical" evidence="8">
    <location>
        <begin position="284"/>
        <end position="304"/>
    </location>
</feature>
<feature type="signal peptide" evidence="9">
    <location>
        <begin position="1"/>
        <end position="26"/>
    </location>
</feature>
<keyword evidence="4 8" id="KW-0812">Transmembrane</keyword>
<dbReference type="InterPro" id="IPR029020">
    <property type="entry name" value="Ammonium/urea_transptr"/>
</dbReference>
<evidence type="ECO:0000256" key="8">
    <source>
        <dbReference type="RuleBase" id="RU362002"/>
    </source>
</evidence>
<comment type="similarity">
    <text evidence="2 8">Belongs to the ammonia transporter channel (TC 1.A.11.2) family.</text>
</comment>
<name>A0A266Q556_9GAMM</name>
<evidence type="ECO:0000256" key="4">
    <source>
        <dbReference type="ARBA" id="ARBA00022692"/>
    </source>
</evidence>
<dbReference type="PANTHER" id="PTHR43029">
    <property type="entry name" value="AMMONIUM TRANSPORTER MEP2"/>
    <property type="match status" value="1"/>
</dbReference>
<proteinExistence type="inferred from homology"/>
<evidence type="ECO:0000256" key="1">
    <source>
        <dbReference type="ARBA" id="ARBA00004141"/>
    </source>
</evidence>
<gene>
    <name evidence="11" type="ORF">CBP51_17785</name>
</gene>
<evidence type="ECO:0000313" key="12">
    <source>
        <dbReference type="Proteomes" id="UP000216101"/>
    </source>
</evidence>
<feature type="transmembrane region" description="Helical" evidence="8">
    <location>
        <begin position="69"/>
        <end position="92"/>
    </location>
</feature>
<keyword evidence="9" id="KW-0732">Signal</keyword>
<keyword evidence="3 8" id="KW-0813">Transport</keyword>
<dbReference type="PROSITE" id="PS01219">
    <property type="entry name" value="AMMONIUM_TRANSP"/>
    <property type="match status" value="1"/>
</dbReference>
<accession>A0A266Q556</accession>
<dbReference type="PROSITE" id="PS51257">
    <property type="entry name" value="PROKAR_LIPOPROTEIN"/>
    <property type="match status" value="1"/>
</dbReference>
<dbReference type="Gene3D" id="1.10.3430.10">
    <property type="entry name" value="Ammonium transporter AmtB like domains"/>
    <property type="match status" value="1"/>
</dbReference>
<dbReference type="InterPro" id="IPR024041">
    <property type="entry name" value="NH4_transpt_AmtB-like_dom"/>
</dbReference>
<feature type="transmembrane region" description="Helical" evidence="8">
    <location>
        <begin position="221"/>
        <end position="241"/>
    </location>
</feature>
<feature type="transmembrane region" description="Helical" evidence="8">
    <location>
        <begin position="310"/>
        <end position="328"/>
    </location>
</feature>
<dbReference type="InterPro" id="IPR018047">
    <property type="entry name" value="Ammonium_transpt_CS"/>
</dbReference>
<feature type="transmembrane region" description="Helical" evidence="8">
    <location>
        <begin position="185"/>
        <end position="209"/>
    </location>
</feature>
<feature type="transmembrane region" description="Helical" evidence="8">
    <location>
        <begin position="253"/>
        <end position="272"/>
    </location>
</feature>
<dbReference type="Proteomes" id="UP000216101">
    <property type="component" value="Unassembled WGS sequence"/>
</dbReference>
<keyword evidence="7 8" id="KW-0924">Ammonia transport</keyword>
<dbReference type="InterPro" id="IPR001905">
    <property type="entry name" value="Ammonium_transpt"/>
</dbReference>
<evidence type="ECO:0000256" key="7">
    <source>
        <dbReference type="ARBA" id="ARBA00023177"/>
    </source>
</evidence>
<sequence>MKKLNSTISFIVATVLTACMSPIAFAEEAINQANTAWILTSTALVLFMTLPGLALFYGGLVRVKNILSVLMQCFAIACLVSLLWLIAGYSLAFGEGNAWIGDFSMVFLGSVTEDAVSGGIPLSLHAMFQMTFAIITPALIVGAFAERVKFSSMLLFSGLWLFAVYIPVCHWVWSGSGWLFQKGLLDFAGGTVVHITAGVAALVAAIVVGKRNGFPTTAMPPHNMTMTVTGAGMLWVGWFGFNAGSALAADGNAAMAMLVTHISAAAGALSWMAVEWMRFRKPSALGIVTGMVAGLGTITPASGYVGPGGALLIGLSAGVVCFYMTQLVKRVWKIDDSLDVFPVHGVGGVLGTILAGVFASTELGVFSGQGFAEGINSMGEQLGVQFLGVIVTFVYTAVVTYVLLKLTGLFTAGLRVSKEDETIGLDLALHEEDGYKL</sequence>
<feature type="transmembrane region" description="Helical" evidence="8">
    <location>
        <begin position="126"/>
        <end position="145"/>
    </location>
</feature>
<reference evidence="12" key="1">
    <citation type="submission" date="2017-05" db="EMBL/GenBank/DDBJ databases">
        <authorList>
            <person name="Barney B.M."/>
        </authorList>
    </citation>
    <scope>NUCLEOTIDE SEQUENCE [LARGE SCALE GENOMIC DNA]</scope>
    <source>
        <strain evidence="12">PSBB022</strain>
    </source>
</reference>
<dbReference type="GO" id="GO:0008519">
    <property type="term" value="F:ammonium channel activity"/>
    <property type="evidence" value="ECO:0007669"/>
    <property type="project" value="InterPro"/>
</dbReference>
<dbReference type="AlphaFoldDB" id="A0A266Q556"/>
<dbReference type="Pfam" id="PF00909">
    <property type="entry name" value="Ammonium_transp"/>
    <property type="match status" value="1"/>
</dbReference>
<evidence type="ECO:0000256" key="9">
    <source>
        <dbReference type="SAM" id="SignalP"/>
    </source>
</evidence>
<evidence type="ECO:0000313" key="11">
    <source>
        <dbReference type="EMBL" id="OZY85007.1"/>
    </source>
</evidence>
<feature type="transmembrane region" description="Helical" evidence="8">
    <location>
        <begin position="36"/>
        <end position="57"/>
    </location>
</feature>
<organism evidence="11 12">
    <name type="scientific">Cellvibrio mixtus</name>
    <dbReference type="NCBI Taxonomy" id="39650"/>
    <lineage>
        <taxon>Bacteria</taxon>
        <taxon>Pseudomonadati</taxon>
        <taxon>Pseudomonadota</taxon>
        <taxon>Gammaproteobacteria</taxon>
        <taxon>Cellvibrionales</taxon>
        <taxon>Cellvibrionaceae</taxon>
        <taxon>Cellvibrio</taxon>
    </lineage>
</organism>
<evidence type="ECO:0000256" key="5">
    <source>
        <dbReference type="ARBA" id="ARBA00022989"/>
    </source>
</evidence>
<keyword evidence="6 8" id="KW-0472">Membrane</keyword>
<feature type="chain" id="PRO_5012989639" description="Ammonium transporter" evidence="9">
    <location>
        <begin position="27"/>
        <end position="437"/>
    </location>
</feature>
<dbReference type="GO" id="GO:0005886">
    <property type="term" value="C:plasma membrane"/>
    <property type="evidence" value="ECO:0007669"/>
    <property type="project" value="UniProtKB-SubCell"/>
</dbReference>
<feature type="transmembrane region" description="Helical" evidence="8">
    <location>
        <begin position="340"/>
        <end position="361"/>
    </location>
</feature>
<keyword evidence="5 8" id="KW-1133">Transmembrane helix</keyword>
<comment type="subcellular location">
    <subcellularLocation>
        <location evidence="8">Cell membrane</location>
        <topology evidence="8">Multi-pass membrane protein</topology>
    </subcellularLocation>
    <subcellularLocation>
        <location evidence="1">Membrane</location>
        <topology evidence="1">Multi-pass membrane protein</topology>
    </subcellularLocation>
</comment>
<dbReference type="STRING" id="1209072.GCA_000766945_00793"/>
<feature type="transmembrane region" description="Helical" evidence="8">
    <location>
        <begin position="152"/>
        <end position="173"/>
    </location>
</feature>